<evidence type="ECO:0000256" key="2">
    <source>
        <dbReference type="ARBA" id="ARBA00022764"/>
    </source>
</evidence>
<dbReference type="InterPro" id="IPR036831">
    <property type="entry name" value="HdeA_sf"/>
</dbReference>
<feature type="signal peptide" evidence="4">
    <location>
        <begin position="1"/>
        <end position="22"/>
    </location>
</feature>
<evidence type="ECO:0000256" key="1">
    <source>
        <dbReference type="ARBA" id="ARBA00022729"/>
    </source>
</evidence>
<evidence type="ECO:0000313" key="6">
    <source>
        <dbReference type="Proteomes" id="UP000243232"/>
    </source>
</evidence>
<dbReference type="GO" id="GO:0030288">
    <property type="term" value="C:outer membrane-bounded periplasmic space"/>
    <property type="evidence" value="ECO:0007669"/>
    <property type="project" value="InterPro"/>
</dbReference>
<sequence length="103" mass="11120">MKKIVVVSAAMVLAGTAVLAQADTAKKPVTDWTCEEFLSVDTVSQPAVVGYVQALNSKGQPEEGMFDVVTATKVSQLTADECKVEPKASFMNKLRTIWEKQGK</sequence>
<accession>A0A1H2HTZ5</accession>
<dbReference type="SUPFAM" id="SSF47752">
    <property type="entry name" value="Protein HNS-dependent expression A, HdeA"/>
    <property type="match status" value="1"/>
</dbReference>
<keyword evidence="2" id="KW-0574">Periplasm</keyword>
<dbReference type="OrthoDB" id="7581659at2"/>
<keyword evidence="1 4" id="KW-0732">Signal</keyword>
<dbReference type="InterPro" id="IPR038303">
    <property type="entry name" value="HdeA/HdeB_sf"/>
</dbReference>
<dbReference type="NCBIfam" id="NF007576">
    <property type="entry name" value="PRK10208.1"/>
    <property type="match status" value="1"/>
</dbReference>
<evidence type="ECO:0000256" key="4">
    <source>
        <dbReference type="SAM" id="SignalP"/>
    </source>
</evidence>
<reference evidence="6" key="1">
    <citation type="submission" date="2016-10" db="EMBL/GenBank/DDBJ databases">
        <authorList>
            <person name="Varghese N."/>
            <person name="Submissions S."/>
        </authorList>
    </citation>
    <scope>NUCLEOTIDE SEQUENCE [LARGE SCALE GENOMIC DNA]</scope>
    <source>
        <strain evidence="6">DSM 17875</strain>
    </source>
</reference>
<dbReference type="Proteomes" id="UP000243232">
    <property type="component" value="Chromosome I"/>
</dbReference>
<dbReference type="Pfam" id="PF06411">
    <property type="entry name" value="HdeA"/>
    <property type="match status" value="1"/>
</dbReference>
<protein>
    <submittedName>
        <fullName evidence="5">Acid stress chaperone HdeA</fullName>
    </submittedName>
</protein>
<keyword evidence="6" id="KW-1185">Reference proteome</keyword>
<dbReference type="EMBL" id="LT629785">
    <property type="protein sequence ID" value="SDU35342.1"/>
    <property type="molecule type" value="Genomic_DNA"/>
</dbReference>
<dbReference type="AlphaFoldDB" id="A0A1H2HTZ5"/>
<dbReference type="Gene3D" id="1.10.890.10">
    <property type="entry name" value="HNS-dependent expression A"/>
    <property type="match status" value="1"/>
</dbReference>
<gene>
    <name evidence="5" type="ORF">SAMN05216296_3263</name>
</gene>
<feature type="chain" id="PRO_5009276051" evidence="4">
    <location>
        <begin position="23"/>
        <end position="103"/>
    </location>
</feature>
<dbReference type="InterPro" id="IPR010486">
    <property type="entry name" value="HNS-dep_expression_A/B"/>
</dbReference>
<name>A0A1H2HTZ5_9PSED</name>
<proteinExistence type="predicted"/>
<dbReference type="RefSeq" id="WP_090197779.1">
    <property type="nucleotide sequence ID" value="NZ_LT629785.1"/>
</dbReference>
<evidence type="ECO:0000313" key="5">
    <source>
        <dbReference type="EMBL" id="SDU35342.1"/>
    </source>
</evidence>
<organism evidence="5 6">
    <name type="scientific">Pseudomonas pohangensis</name>
    <dbReference type="NCBI Taxonomy" id="364197"/>
    <lineage>
        <taxon>Bacteria</taxon>
        <taxon>Pseudomonadati</taxon>
        <taxon>Pseudomonadota</taxon>
        <taxon>Gammaproteobacteria</taxon>
        <taxon>Pseudomonadales</taxon>
        <taxon>Pseudomonadaceae</taxon>
        <taxon>Pseudomonas</taxon>
    </lineage>
</organism>
<dbReference type="GO" id="GO:0071468">
    <property type="term" value="P:cellular response to acidic pH"/>
    <property type="evidence" value="ECO:0007669"/>
    <property type="project" value="InterPro"/>
</dbReference>
<evidence type="ECO:0000256" key="3">
    <source>
        <dbReference type="ARBA" id="ARBA00023186"/>
    </source>
</evidence>
<keyword evidence="3" id="KW-0143">Chaperone</keyword>